<protein>
    <submittedName>
        <fullName evidence="1">Uncharacterized protein</fullName>
    </submittedName>
</protein>
<dbReference type="RefSeq" id="WP_109568971.1">
    <property type="nucleotide sequence ID" value="NZ_CP029463.1"/>
</dbReference>
<dbReference type="Proteomes" id="UP000245429">
    <property type="component" value="Chromosome"/>
</dbReference>
<proteinExistence type="predicted"/>
<keyword evidence="2" id="KW-1185">Reference proteome</keyword>
<sequence>MSLTYKLKFKRKLEEKIELIEKKDIKYFLISELYLSTDGYFNSNFEGKELEYEFGKSLKPQTKNWFFFIAF</sequence>
<organism evidence="1 2">
    <name type="scientific">Flavobacterium sediminis</name>
    <dbReference type="NCBI Taxonomy" id="2201181"/>
    <lineage>
        <taxon>Bacteria</taxon>
        <taxon>Pseudomonadati</taxon>
        <taxon>Bacteroidota</taxon>
        <taxon>Flavobacteriia</taxon>
        <taxon>Flavobacteriales</taxon>
        <taxon>Flavobacteriaceae</taxon>
        <taxon>Flavobacterium</taxon>
    </lineage>
</organism>
<dbReference type="EMBL" id="CP029463">
    <property type="protein sequence ID" value="AWM13603.1"/>
    <property type="molecule type" value="Genomic_DNA"/>
</dbReference>
<evidence type="ECO:0000313" key="2">
    <source>
        <dbReference type="Proteomes" id="UP000245429"/>
    </source>
</evidence>
<gene>
    <name evidence="1" type="ORF">DI487_06820</name>
</gene>
<reference evidence="1 2" key="1">
    <citation type="submission" date="2018-05" db="EMBL/GenBank/DDBJ databases">
        <title>Flavobacterium sp. MEBiC07310.</title>
        <authorList>
            <person name="Baek K."/>
        </authorList>
    </citation>
    <scope>NUCLEOTIDE SEQUENCE [LARGE SCALE GENOMIC DNA]</scope>
    <source>
        <strain evidence="1 2">MEBiC07310</strain>
    </source>
</reference>
<accession>A0A2U8QTU4</accession>
<dbReference type="KEGG" id="fse:DI487_06820"/>
<dbReference type="AlphaFoldDB" id="A0A2U8QTU4"/>
<evidence type="ECO:0000313" key="1">
    <source>
        <dbReference type="EMBL" id="AWM13603.1"/>
    </source>
</evidence>
<name>A0A2U8QTU4_9FLAO</name>